<feature type="compositionally biased region" description="Low complexity" evidence="1">
    <location>
        <begin position="43"/>
        <end position="58"/>
    </location>
</feature>
<sequence length="644" mass="71333">MGKSSSSKKKRSKYPSRGRTKKRSKTKSRSKKLRRRSYSVGYSSDNSRSSLSVSSSSEDNNRSRRSRSHTHKDVKGTKRRACSPSSSSEESHRVRKQKGSRRNDDYEVRKKSLRKKRRKKALKDASISPRSSGSLSCSTCWSSSSSSDESEHEGHRGRSQRRDNNVRKMKNVKVGTKKRRYRSRSCSSCSRQNGSRDCRSEEKISNGNISKRLKSIITLKEEDKETTELDRDEHKEEMIYDHDDYPSSRSNDSNEGGNKNVSAHRSHVSFDKERSIEIEKREDAFICDTKTTKASDSCKDRDEKYRRSETACDGVGTNCVIEEKNNEISEAAGDVNDDHLESILRQKALENLRRFRGGFQTNAKYAINDKDPNDGTLKSSSITRAELRQTESSKDDGAQGVNGNTAHSWQKSKKLLDGKNSGNGSFSAKNVDQLPNQIAVSDREKVNLTLVSGINKPRLVTSALKQALSNSAATQMELPASHVSVKAKLVTENSVDEHKAISLSSDSNGEKLNNTSGSVSTDFSSRASAGGNGSMDGLDDEGKEGSNFEKDTPRTVCSMAPLISNTDGDIATDASASTCSVPSSRLTSVGRDLSLNKEHDDGKESSQLEQKTMSVMRGGEIVQVSYKVYIPKKAPALARRQLKR</sequence>
<dbReference type="AlphaFoldDB" id="A0A067LN41"/>
<protein>
    <submittedName>
        <fullName evidence="2">Uncharacterized protein</fullName>
    </submittedName>
</protein>
<feature type="compositionally biased region" description="Polar residues" evidence="1">
    <location>
        <begin position="247"/>
        <end position="261"/>
    </location>
</feature>
<evidence type="ECO:0000256" key="1">
    <source>
        <dbReference type="SAM" id="MobiDB-lite"/>
    </source>
</evidence>
<dbReference type="STRING" id="180498.A0A067LN41"/>
<dbReference type="OrthoDB" id="786617at2759"/>
<organism evidence="2 3">
    <name type="scientific">Jatropha curcas</name>
    <name type="common">Barbados nut</name>
    <dbReference type="NCBI Taxonomy" id="180498"/>
    <lineage>
        <taxon>Eukaryota</taxon>
        <taxon>Viridiplantae</taxon>
        <taxon>Streptophyta</taxon>
        <taxon>Embryophyta</taxon>
        <taxon>Tracheophyta</taxon>
        <taxon>Spermatophyta</taxon>
        <taxon>Magnoliopsida</taxon>
        <taxon>eudicotyledons</taxon>
        <taxon>Gunneridae</taxon>
        <taxon>Pentapetalae</taxon>
        <taxon>rosids</taxon>
        <taxon>fabids</taxon>
        <taxon>Malpighiales</taxon>
        <taxon>Euphorbiaceae</taxon>
        <taxon>Crotonoideae</taxon>
        <taxon>Jatropheae</taxon>
        <taxon>Jatropha</taxon>
    </lineage>
</organism>
<feature type="region of interest" description="Disordered" evidence="1">
    <location>
        <begin position="1"/>
        <end position="203"/>
    </location>
</feature>
<feature type="region of interest" description="Disordered" evidence="1">
    <location>
        <begin position="500"/>
        <end position="554"/>
    </location>
</feature>
<feature type="compositionally biased region" description="Basic residues" evidence="1">
    <location>
        <begin position="1"/>
        <end position="37"/>
    </location>
</feature>
<dbReference type="PANTHER" id="PTHR36808:SF1">
    <property type="entry name" value="TRANSCRIPTIONAL REGULATOR ATRX-LIKE PROTEIN"/>
    <property type="match status" value="1"/>
</dbReference>
<evidence type="ECO:0000313" key="2">
    <source>
        <dbReference type="EMBL" id="KDP45869.1"/>
    </source>
</evidence>
<feature type="compositionally biased region" description="Basic and acidic residues" evidence="1">
    <location>
        <begin position="194"/>
        <end position="203"/>
    </location>
</feature>
<feature type="compositionally biased region" description="Basic residues" evidence="1">
    <location>
        <begin position="167"/>
        <end position="183"/>
    </location>
</feature>
<feature type="compositionally biased region" description="Polar residues" evidence="1">
    <location>
        <begin position="420"/>
        <end position="429"/>
    </location>
</feature>
<feature type="compositionally biased region" description="Basic residues" evidence="1">
    <location>
        <begin position="111"/>
        <end position="121"/>
    </location>
</feature>
<feature type="compositionally biased region" description="Polar residues" evidence="1">
    <location>
        <begin position="502"/>
        <end position="527"/>
    </location>
</feature>
<feature type="compositionally biased region" description="Basic and acidic residues" evidence="1">
    <location>
        <begin position="101"/>
        <end position="110"/>
    </location>
</feature>
<name>A0A067LN41_JATCU</name>
<feature type="compositionally biased region" description="Basic and acidic residues" evidence="1">
    <location>
        <begin position="543"/>
        <end position="553"/>
    </location>
</feature>
<dbReference type="KEGG" id="jcu:105637531"/>
<keyword evidence="3" id="KW-1185">Reference proteome</keyword>
<accession>A0A067LN41</accession>
<feature type="compositionally biased region" description="Basic and acidic residues" evidence="1">
    <location>
        <begin position="152"/>
        <end position="166"/>
    </location>
</feature>
<feature type="region of interest" description="Disordered" evidence="1">
    <location>
        <begin position="388"/>
        <end position="429"/>
    </location>
</feature>
<evidence type="ECO:0000313" key="3">
    <source>
        <dbReference type="Proteomes" id="UP000027138"/>
    </source>
</evidence>
<dbReference type="PANTHER" id="PTHR36808">
    <property type="entry name" value="TRANSCRIPTIONAL REGULATOR ATRX-LIKE PROTEIN"/>
    <property type="match status" value="1"/>
</dbReference>
<dbReference type="EMBL" id="KK914226">
    <property type="protein sequence ID" value="KDP45869.1"/>
    <property type="molecule type" value="Genomic_DNA"/>
</dbReference>
<gene>
    <name evidence="2" type="ORF">JCGZ_15313</name>
</gene>
<feature type="region of interest" description="Disordered" evidence="1">
    <location>
        <begin position="224"/>
        <end position="270"/>
    </location>
</feature>
<feature type="compositionally biased region" description="Basic and acidic residues" evidence="1">
    <location>
        <begin position="224"/>
        <end position="246"/>
    </location>
</feature>
<feature type="compositionally biased region" description="Low complexity" evidence="1">
    <location>
        <begin position="124"/>
        <end position="147"/>
    </location>
</feature>
<reference evidence="2 3" key="1">
    <citation type="journal article" date="2014" name="PLoS ONE">
        <title>Global Analysis of Gene Expression Profiles in Physic Nut (Jatropha curcas L.) Seedlings Exposed to Salt Stress.</title>
        <authorList>
            <person name="Zhang L."/>
            <person name="Zhang C."/>
            <person name="Wu P."/>
            <person name="Chen Y."/>
            <person name="Li M."/>
            <person name="Jiang H."/>
            <person name="Wu G."/>
        </authorList>
    </citation>
    <scope>NUCLEOTIDE SEQUENCE [LARGE SCALE GENOMIC DNA]</scope>
    <source>
        <strain evidence="3">cv. GZQX0401</strain>
        <tissue evidence="2">Young leaves</tissue>
    </source>
</reference>
<feature type="compositionally biased region" description="Basic and acidic residues" evidence="1">
    <location>
        <begin position="388"/>
        <end position="397"/>
    </location>
</feature>
<dbReference type="Proteomes" id="UP000027138">
    <property type="component" value="Unassembled WGS sequence"/>
</dbReference>
<proteinExistence type="predicted"/>